<evidence type="ECO:0000313" key="2">
    <source>
        <dbReference type="Proteomes" id="UP000011704"/>
    </source>
</evidence>
<sequence length="101" mass="11729">MSRIKADLICEIIRKSQTNYFEKQGWSDPGKPEISEQFVLEWVKNHAKQYREYYVAQLQMYSTTRLGEILKALTESGKDLTDVIHRAPQFAEKPNSGPVPR</sequence>
<protein>
    <submittedName>
        <fullName evidence="1">Uncharacterized protein</fullName>
    </submittedName>
</protein>
<keyword evidence="2" id="KW-1185">Reference proteome</keyword>
<organism evidence="1 2">
    <name type="scientific">Nitrospina gracilis (strain 3/211)</name>
    <dbReference type="NCBI Taxonomy" id="1266370"/>
    <lineage>
        <taxon>Bacteria</taxon>
        <taxon>Pseudomonadati</taxon>
        <taxon>Nitrospinota/Tectimicrobiota group</taxon>
        <taxon>Nitrospinota</taxon>
        <taxon>Nitrospinia</taxon>
        <taxon>Nitrospinales</taxon>
        <taxon>Nitrospinaceae</taxon>
        <taxon>Nitrospina</taxon>
    </lineage>
</organism>
<dbReference type="STRING" id="1266370.NITGR_860007"/>
<dbReference type="AlphaFoldDB" id="M1YMX3"/>
<proteinExistence type="predicted"/>
<comment type="caution">
    <text evidence="1">The sequence shown here is derived from an EMBL/GenBank/DDBJ whole genome shotgun (WGS) entry which is preliminary data.</text>
</comment>
<accession>M1YMX3</accession>
<dbReference type="InParanoid" id="M1YMX3"/>
<reference evidence="1 2" key="1">
    <citation type="journal article" date="2013" name="Front. Microbiol.">
        <title>The genome of Nitrospina gracilis illuminates the metabolism and evolution of the major marine nitrite oxidizer.</title>
        <authorList>
            <person name="Luecker S."/>
            <person name="Nowka B."/>
            <person name="Rattei T."/>
            <person name="Spieck E."/>
            <person name="and Daims H."/>
        </authorList>
    </citation>
    <scope>NUCLEOTIDE SEQUENCE [LARGE SCALE GENOMIC DNA]</scope>
    <source>
        <strain evidence="1 2">3/211</strain>
    </source>
</reference>
<name>M1YMX3_NITG3</name>
<dbReference type="HOGENOM" id="CLU_2288557_0_0_0"/>
<evidence type="ECO:0000313" key="1">
    <source>
        <dbReference type="EMBL" id="CCQ91831.1"/>
    </source>
</evidence>
<gene>
    <name evidence="1" type="ORF">NITGR_860007</name>
</gene>
<dbReference type="Proteomes" id="UP000011704">
    <property type="component" value="Unassembled WGS sequence"/>
</dbReference>
<dbReference type="RefSeq" id="WP_005011037.1">
    <property type="nucleotide sequence ID" value="NZ_HG422173.1"/>
</dbReference>
<dbReference type="EMBL" id="CAQJ01000095">
    <property type="protein sequence ID" value="CCQ91831.1"/>
    <property type="molecule type" value="Genomic_DNA"/>
</dbReference>